<dbReference type="InterPro" id="IPR028909">
    <property type="entry name" value="bL21-like"/>
</dbReference>
<dbReference type="OrthoDB" id="5994at2759"/>
<dbReference type="PANTHER" id="PTHR21349">
    <property type="entry name" value="50S RIBOSOMAL PROTEIN L21"/>
    <property type="match status" value="1"/>
</dbReference>
<dbReference type="PANTHER" id="PTHR21349:SF0">
    <property type="entry name" value="LARGE RIBOSOMAL SUBUNIT PROTEIN BL21M"/>
    <property type="match status" value="1"/>
</dbReference>
<accession>A0A158PLG6</accession>
<dbReference type="Proteomes" id="UP000267027">
    <property type="component" value="Unassembled WGS sequence"/>
</dbReference>
<dbReference type="WBParaSite" id="ACOC_0001132701-mRNA-1">
    <property type="protein sequence ID" value="ACOC_0001132701-mRNA-1"/>
    <property type="gene ID" value="ACOC_0001132701"/>
</dbReference>
<dbReference type="SUPFAM" id="SSF141091">
    <property type="entry name" value="L21p-like"/>
    <property type="match status" value="1"/>
</dbReference>
<dbReference type="GO" id="GO:0003735">
    <property type="term" value="F:structural constituent of ribosome"/>
    <property type="evidence" value="ECO:0007669"/>
    <property type="project" value="TreeGrafter"/>
</dbReference>
<organism evidence="5">
    <name type="scientific">Angiostrongylus costaricensis</name>
    <name type="common">Nematode worm</name>
    <dbReference type="NCBI Taxonomy" id="334426"/>
    <lineage>
        <taxon>Eukaryota</taxon>
        <taxon>Metazoa</taxon>
        <taxon>Ecdysozoa</taxon>
        <taxon>Nematoda</taxon>
        <taxon>Chromadorea</taxon>
        <taxon>Rhabditida</taxon>
        <taxon>Rhabditina</taxon>
        <taxon>Rhabditomorpha</taxon>
        <taxon>Strongyloidea</taxon>
        <taxon>Metastrongylidae</taxon>
        <taxon>Angiostrongylus</taxon>
    </lineage>
</organism>
<proteinExistence type="inferred from homology"/>
<keyword evidence="4" id="KW-1185">Reference proteome</keyword>
<name>A0A158PLG6_ANGCS</name>
<gene>
    <name evidence="3" type="ORF">ACOC_LOCUS11328</name>
</gene>
<comment type="similarity">
    <text evidence="1">Belongs to the bacterial ribosomal protein bL21 family.</text>
</comment>
<sequence>MFLSRFFIRQLATRAEIVDESAQKQVTSWISSEVADPSNRLFAVVYLNGRQWKVGQNDLIALQGSLPLDVLMVGGKQFSVFGRPLLDSVTVEATVVEKSTTYPELEYIRNNHRHIKIMNCEAESRDDRAEDKRDICEGLA</sequence>
<dbReference type="STRING" id="334426.A0A158PLG6"/>
<evidence type="ECO:0000313" key="4">
    <source>
        <dbReference type="Proteomes" id="UP000267027"/>
    </source>
</evidence>
<evidence type="ECO:0000313" key="3">
    <source>
        <dbReference type="EMBL" id="VDM62913.1"/>
    </source>
</evidence>
<reference evidence="3 4" key="2">
    <citation type="submission" date="2018-11" db="EMBL/GenBank/DDBJ databases">
        <authorList>
            <consortium name="Pathogen Informatics"/>
        </authorList>
    </citation>
    <scope>NUCLEOTIDE SEQUENCE [LARGE SCALE GENOMIC DNA]</scope>
    <source>
        <strain evidence="3 4">Costa Rica</strain>
    </source>
</reference>
<protein>
    <recommendedName>
        <fullName evidence="2">Large ribosomal subunit protein bL21m</fullName>
    </recommendedName>
</protein>
<dbReference type="EMBL" id="UYYA01004667">
    <property type="protein sequence ID" value="VDM62913.1"/>
    <property type="molecule type" value="Genomic_DNA"/>
</dbReference>
<evidence type="ECO:0000256" key="2">
    <source>
        <dbReference type="ARBA" id="ARBA00044129"/>
    </source>
</evidence>
<reference evidence="5" key="1">
    <citation type="submission" date="2016-04" db="UniProtKB">
        <authorList>
            <consortium name="WormBaseParasite"/>
        </authorList>
    </citation>
    <scope>IDENTIFICATION</scope>
</reference>
<dbReference type="InterPro" id="IPR036164">
    <property type="entry name" value="bL21-like_sf"/>
</dbReference>
<evidence type="ECO:0000256" key="1">
    <source>
        <dbReference type="ARBA" id="ARBA00008563"/>
    </source>
</evidence>
<evidence type="ECO:0000313" key="5">
    <source>
        <dbReference type="WBParaSite" id="ACOC_0001132701-mRNA-1"/>
    </source>
</evidence>
<dbReference type="GO" id="GO:0005762">
    <property type="term" value="C:mitochondrial large ribosomal subunit"/>
    <property type="evidence" value="ECO:0007669"/>
    <property type="project" value="TreeGrafter"/>
</dbReference>
<dbReference type="Pfam" id="PF00829">
    <property type="entry name" value="Ribosomal_L21p"/>
    <property type="match status" value="1"/>
</dbReference>
<dbReference type="AlphaFoldDB" id="A0A158PLG6"/>